<proteinExistence type="predicted"/>
<dbReference type="InterPro" id="IPR050832">
    <property type="entry name" value="Bact_Acetyltransf"/>
</dbReference>
<dbReference type="EMBL" id="JBHTMO010000038">
    <property type="protein sequence ID" value="MFD1394058.1"/>
    <property type="molecule type" value="Genomic_DNA"/>
</dbReference>
<evidence type="ECO:0000256" key="1">
    <source>
        <dbReference type="ARBA" id="ARBA00022679"/>
    </source>
</evidence>
<dbReference type="Pfam" id="PF00583">
    <property type="entry name" value="Acetyltransf_1"/>
    <property type="match status" value="1"/>
</dbReference>
<dbReference type="PROSITE" id="PS51186">
    <property type="entry name" value="GNAT"/>
    <property type="match status" value="1"/>
</dbReference>
<gene>
    <name evidence="4" type="ORF">ACFQ3L_10820</name>
</gene>
<evidence type="ECO:0000313" key="4">
    <source>
        <dbReference type="EMBL" id="MFD1394058.1"/>
    </source>
</evidence>
<evidence type="ECO:0000259" key="3">
    <source>
        <dbReference type="PROSITE" id="PS51186"/>
    </source>
</evidence>
<comment type="caution">
    <text evidence="4">The sequence shown here is derived from an EMBL/GenBank/DDBJ whole genome shotgun (WGS) entry which is preliminary data.</text>
</comment>
<protein>
    <submittedName>
        <fullName evidence="4">GNAT family N-acetyltransferase</fullName>
        <ecNumber evidence="4">2.3.-.-</ecNumber>
    </submittedName>
</protein>
<dbReference type="Gene3D" id="3.40.630.30">
    <property type="match status" value="1"/>
</dbReference>
<sequence>MIRSATLADLPAVVTLFHAYYKTSTVPHEFDDAEMTAFLKGRLTTGQAGLLLAENAGQPVGFALLYLTHNTRDLAPQLIVGDLFVRADCRRHGLARQLMAESFAWGRQHGAKHVSWQTRETNTAAQPLYDQIGARETGWVHYEHDLGAQ</sequence>
<evidence type="ECO:0000313" key="5">
    <source>
        <dbReference type="Proteomes" id="UP001597249"/>
    </source>
</evidence>
<dbReference type="GO" id="GO:0016746">
    <property type="term" value="F:acyltransferase activity"/>
    <property type="evidence" value="ECO:0007669"/>
    <property type="project" value="UniProtKB-KW"/>
</dbReference>
<keyword evidence="2 4" id="KW-0012">Acyltransferase</keyword>
<dbReference type="RefSeq" id="WP_125584984.1">
    <property type="nucleotide sequence ID" value="NZ_JBHTMO010000038.1"/>
</dbReference>
<evidence type="ECO:0000256" key="2">
    <source>
        <dbReference type="ARBA" id="ARBA00023315"/>
    </source>
</evidence>
<keyword evidence="1 4" id="KW-0808">Transferase</keyword>
<dbReference type="PANTHER" id="PTHR43877">
    <property type="entry name" value="AMINOALKYLPHOSPHONATE N-ACETYLTRANSFERASE-RELATED-RELATED"/>
    <property type="match status" value="1"/>
</dbReference>
<accession>A0ABW4BDI1</accession>
<keyword evidence="5" id="KW-1185">Reference proteome</keyword>
<organism evidence="4 5">
    <name type="scientific">Lacticaseibacillus jixianensis</name>
    <dbReference type="NCBI Taxonomy" id="2486012"/>
    <lineage>
        <taxon>Bacteria</taxon>
        <taxon>Bacillati</taxon>
        <taxon>Bacillota</taxon>
        <taxon>Bacilli</taxon>
        <taxon>Lactobacillales</taxon>
        <taxon>Lactobacillaceae</taxon>
        <taxon>Lacticaseibacillus</taxon>
    </lineage>
</organism>
<dbReference type="InterPro" id="IPR000182">
    <property type="entry name" value="GNAT_dom"/>
</dbReference>
<reference evidence="5" key="1">
    <citation type="journal article" date="2019" name="Int. J. Syst. Evol. Microbiol.">
        <title>The Global Catalogue of Microorganisms (GCM) 10K type strain sequencing project: providing services to taxonomists for standard genome sequencing and annotation.</title>
        <authorList>
            <consortium name="The Broad Institute Genomics Platform"/>
            <consortium name="The Broad Institute Genome Sequencing Center for Infectious Disease"/>
            <person name="Wu L."/>
            <person name="Ma J."/>
        </authorList>
    </citation>
    <scope>NUCLEOTIDE SEQUENCE [LARGE SCALE GENOMIC DNA]</scope>
    <source>
        <strain evidence="5">CCM 8911</strain>
    </source>
</reference>
<feature type="domain" description="N-acetyltransferase" evidence="3">
    <location>
        <begin position="1"/>
        <end position="149"/>
    </location>
</feature>
<name>A0ABW4BDI1_9LACO</name>
<dbReference type="InterPro" id="IPR016181">
    <property type="entry name" value="Acyl_CoA_acyltransferase"/>
</dbReference>
<dbReference type="CDD" id="cd04301">
    <property type="entry name" value="NAT_SF"/>
    <property type="match status" value="1"/>
</dbReference>
<dbReference type="Proteomes" id="UP001597249">
    <property type="component" value="Unassembled WGS sequence"/>
</dbReference>
<dbReference type="EC" id="2.3.-.-" evidence="4"/>
<dbReference type="SUPFAM" id="SSF55729">
    <property type="entry name" value="Acyl-CoA N-acyltransferases (Nat)"/>
    <property type="match status" value="1"/>
</dbReference>